<gene>
    <name evidence="1" type="ORF">PXEA_LOCUS35944</name>
</gene>
<organism evidence="1 2">
    <name type="scientific">Protopolystoma xenopodis</name>
    <dbReference type="NCBI Taxonomy" id="117903"/>
    <lineage>
        <taxon>Eukaryota</taxon>
        <taxon>Metazoa</taxon>
        <taxon>Spiralia</taxon>
        <taxon>Lophotrochozoa</taxon>
        <taxon>Platyhelminthes</taxon>
        <taxon>Monogenea</taxon>
        <taxon>Polyopisthocotylea</taxon>
        <taxon>Polystomatidea</taxon>
        <taxon>Polystomatidae</taxon>
        <taxon>Protopolystoma</taxon>
    </lineage>
</organism>
<keyword evidence="2" id="KW-1185">Reference proteome</keyword>
<sequence length="94" mass="10307">MVEFYQTSSGLCSSKLLWWAYDTFAKSISASSNNDAALAPFEGDRLAGLTARLSDRLLMELRTQATASQRLEACLGEALAELRLALKNETDDES</sequence>
<comment type="caution">
    <text evidence="1">The sequence shown here is derived from an EMBL/GenBank/DDBJ whole genome shotgun (WGS) entry which is preliminary data.</text>
</comment>
<name>A0A3S5BVW7_9PLAT</name>
<dbReference type="AlphaFoldDB" id="A0A3S5BVW7"/>
<protein>
    <submittedName>
        <fullName evidence="1">Uncharacterized protein</fullName>
    </submittedName>
</protein>
<evidence type="ECO:0000313" key="1">
    <source>
        <dbReference type="EMBL" id="VEL42504.1"/>
    </source>
</evidence>
<accession>A0A3S5BVW7</accession>
<evidence type="ECO:0000313" key="2">
    <source>
        <dbReference type="Proteomes" id="UP000784294"/>
    </source>
</evidence>
<proteinExistence type="predicted"/>
<dbReference type="EMBL" id="CAAALY010274772">
    <property type="protein sequence ID" value="VEL42504.1"/>
    <property type="molecule type" value="Genomic_DNA"/>
</dbReference>
<dbReference type="Proteomes" id="UP000784294">
    <property type="component" value="Unassembled WGS sequence"/>
</dbReference>
<reference evidence="1" key="1">
    <citation type="submission" date="2018-11" db="EMBL/GenBank/DDBJ databases">
        <authorList>
            <consortium name="Pathogen Informatics"/>
        </authorList>
    </citation>
    <scope>NUCLEOTIDE SEQUENCE</scope>
</reference>